<accession>A0A9P4L8I6</accession>
<dbReference type="OrthoDB" id="10406132at2759"/>
<evidence type="ECO:0000313" key="2">
    <source>
        <dbReference type="Proteomes" id="UP000800039"/>
    </source>
</evidence>
<dbReference type="GeneID" id="63850726"/>
<dbReference type="RefSeq" id="XP_040788643.1">
    <property type="nucleotide sequence ID" value="XM_040933475.1"/>
</dbReference>
<reference evidence="1" key="1">
    <citation type="submission" date="2020-01" db="EMBL/GenBank/DDBJ databases">
        <authorList>
            <consortium name="DOE Joint Genome Institute"/>
            <person name="Haridas S."/>
            <person name="Albert R."/>
            <person name="Binder M."/>
            <person name="Bloem J."/>
            <person name="Labutti K."/>
            <person name="Salamov A."/>
            <person name="Andreopoulos B."/>
            <person name="Baker S.E."/>
            <person name="Barry K."/>
            <person name="Bills G."/>
            <person name="Bluhm B.H."/>
            <person name="Cannon C."/>
            <person name="Castanera R."/>
            <person name="Culley D.E."/>
            <person name="Daum C."/>
            <person name="Ezra D."/>
            <person name="Gonzalez J.B."/>
            <person name="Henrissat B."/>
            <person name="Kuo A."/>
            <person name="Liang C."/>
            <person name="Lipzen A."/>
            <person name="Lutzoni F."/>
            <person name="Magnuson J."/>
            <person name="Mondo S."/>
            <person name="Nolan M."/>
            <person name="Ohm R."/>
            <person name="Pangilinan J."/>
            <person name="Park H.-J."/>
            <person name="Ramirez L."/>
            <person name="Alfaro M."/>
            <person name="Sun H."/>
            <person name="Tritt A."/>
            <person name="Yoshinaga Y."/>
            <person name="Zwiers L.-H."/>
            <person name="Turgeon B.G."/>
            <person name="Goodwin S.B."/>
            <person name="Spatafora J.W."/>
            <person name="Crous P.W."/>
            <person name="Grigoriev I.V."/>
        </authorList>
    </citation>
    <scope>NUCLEOTIDE SEQUENCE</scope>
    <source>
        <strain evidence="1">CBS 394.84</strain>
    </source>
</reference>
<name>A0A9P4L8I6_9PLEO</name>
<dbReference type="Proteomes" id="UP000800039">
    <property type="component" value="Unassembled WGS sequence"/>
</dbReference>
<sequence>MMASFTIPYFVDETSLPTTLPTAEEIESSTEILNERMSGASGKEVDGVMDQDTYCNLLARTFR</sequence>
<protein>
    <submittedName>
        <fullName evidence="1">Uncharacterized protein</fullName>
    </submittedName>
</protein>
<keyword evidence="2" id="KW-1185">Reference proteome</keyword>
<evidence type="ECO:0000313" key="1">
    <source>
        <dbReference type="EMBL" id="KAF1846080.1"/>
    </source>
</evidence>
<gene>
    <name evidence="1" type="ORF">K460DRAFT_366913</name>
</gene>
<proteinExistence type="predicted"/>
<dbReference type="EMBL" id="ML976616">
    <property type="protein sequence ID" value="KAF1846080.1"/>
    <property type="molecule type" value="Genomic_DNA"/>
</dbReference>
<comment type="caution">
    <text evidence="1">The sequence shown here is derived from an EMBL/GenBank/DDBJ whole genome shotgun (WGS) entry which is preliminary data.</text>
</comment>
<dbReference type="AlphaFoldDB" id="A0A9P4L8I6"/>
<organism evidence="1 2">
    <name type="scientific">Cucurbitaria berberidis CBS 394.84</name>
    <dbReference type="NCBI Taxonomy" id="1168544"/>
    <lineage>
        <taxon>Eukaryota</taxon>
        <taxon>Fungi</taxon>
        <taxon>Dikarya</taxon>
        <taxon>Ascomycota</taxon>
        <taxon>Pezizomycotina</taxon>
        <taxon>Dothideomycetes</taxon>
        <taxon>Pleosporomycetidae</taxon>
        <taxon>Pleosporales</taxon>
        <taxon>Pleosporineae</taxon>
        <taxon>Cucurbitariaceae</taxon>
        <taxon>Cucurbitaria</taxon>
    </lineage>
</organism>